<dbReference type="Pfam" id="PF07228">
    <property type="entry name" value="SpoIIE"/>
    <property type="match status" value="1"/>
</dbReference>
<dbReference type="SMART" id="SM00331">
    <property type="entry name" value="PP2C_SIG"/>
    <property type="match status" value="1"/>
</dbReference>
<dbReference type="InterPro" id="IPR039248">
    <property type="entry name" value="Ptase_RsbX"/>
</dbReference>
<organism evidence="2 3">
    <name type="scientific">Metabacillus herbersteinensis</name>
    <dbReference type="NCBI Taxonomy" id="283816"/>
    <lineage>
        <taxon>Bacteria</taxon>
        <taxon>Bacillati</taxon>
        <taxon>Bacillota</taxon>
        <taxon>Bacilli</taxon>
        <taxon>Bacillales</taxon>
        <taxon>Bacillaceae</taxon>
        <taxon>Metabacillus</taxon>
    </lineage>
</organism>
<dbReference type="Proteomes" id="UP001589854">
    <property type="component" value="Unassembled WGS sequence"/>
</dbReference>
<dbReference type="PANTHER" id="PTHR35801">
    <property type="entry name" value="PHOSPHOSERINE PHOSPHATASE RSBX"/>
    <property type="match status" value="1"/>
</dbReference>
<dbReference type="Gene3D" id="3.60.40.10">
    <property type="entry name" value="PPM-type phosphatase domain"/>
    <property type="match status" value="1"/>
</dbReference>
<proteinExistence type="predicted"/>
<dbReference type="SUPFAM" id="SSF81606">
    <property type="entry name" value="PP2C-like"/>
    <property type="match status" value="1"/>
</dbReference>
<evidence type="ECO:0000313" key="3">
    <source>
        <dbReference type="Proteomes" id="UP001589854"/>
    </source>
</evidence>
<keyword evidence="2" id="KW-0378">Hydrolase</keyword>
<reference evidence="2 3" key="1">
    <citation type="submission" date="2024-09" db="EMBL/GenBank/DDBJ databases">
        <authorList>
            <person name="Sun Q."/>
            <person name="Mori K."/>
        </authorList>
    </citation>
    <scope>NUCLEOTIDE SEQUENCE [LARGE SCALE GENOMIC DNA]</scope>
    <source>
        <strain evidence="2 3">CCM 7228</strain>
    </source>
</reference>
<sequence>MIEIETNNYVHALAYQVQKEGKLVCGDSFFMKATAEYFICAVADGLGSGERANDSSSAISEVVERYHHEEVDHLIDRCNHVLKDKRGATVSVFKVNYEKREFTYSSVGNIRFVLYSPSGKFIYPLPILGYLSGKPQKYRTDTFPYERGSRFMIHTDGLVLPAIKSLLRDHGSVEEISNHLESYTKLRIDDLTYIVGQLS</sequence>
<dbReference type="PROSITE" id="PS51746">
    <property type="entry name" value="PPM_2"/>
    <property type="match status" value="1"/>
</dbReference>
<evidence type="ECO:0000313" key="2">
    <source>
        <dbReference type="EMBL" id="MFC0274445.1"/>
    </source>
</evidence>
<name>A0ABV6GL83_9BACI</name>
<gene>
    <name evidence="2" type="ORF">ACFFIX_24165</name>
</gene>
<feature type="domain" description="PPM-type phosphatase" evidence="1">
    <location>
        <begin position="9"/>
        <end position="198"/>
    </location>
</feature>
<dbReference type="InterPro" id="IPR036457">
    <property type="entry name" value="PPM-type-like_dom_sf"/>
</dbReference>
<protein>
    <submittedName>
        <fullName evidence="2">PP2C family serine/threonine-protein phosphatase</fullName>
        <ecNumber evidence="2">3.1.3.-</ecNumber>
    </submittedName>
</protein>
<comment type="caution">
    <text evidence="2">The sequence shown here is derived from an EMBL/GenBank/DDBJ whole genome shotgun (WGS) entry which is preliminary data.</text>
</comment>
<dbReference type="EC" id="3.1.3.-" evidence="2"/>
<keyword evidence="3" id="KW-1185">Reference proteome</keyword>
<dbReference type="PANTHER" id="PTHR35801:SF1">
    <property type="entry name" value="PHOSPHOSERINE PHOSPHATASE RSBX"/>
    <property type="match status" value="1"/>
</dbReference>
<dbReference type="InterPro" id="IPR001932">
    <property type="entry name" value="PPM-type_phosphatase-like_dom"/>
</dbReference>
<dbReference type="EMBL" id="JBHLVO010000035">
    <property type="protein sequence ID" value="MFC0274445.1"/>
    <property type="molecule type" value="Genomic_DNA"/>
</dbReference>
<dbReference type="RefSeq" id="WP_378938698.1">
    <property type="nucleotide sequence ID" value="NZ_JBHLVO010000035.1"/>
</dbReference>
<dbReference type="GO" id="GO:0016787">
    <property type="term" value="F:hydrolase activity"/>
    <property type="evidence" value="ECO:0007669"/>
    <property type="project" value="UniProtKB-KW"/>
</dbReference>
<accession>A0ABV6GL83</accession>
<evidence type="ECO:0000259" key="1">
    <source>
        <dbReference type="PROSITE" id="PS51746"/>
    </source>
</evidence>